<dbReference type="GeneID" id="81467133"/>
<feature type="compositionally biased region" description="Low complexity" evidence="1">
    <location>
        <begin position="340"/>
        <end position="355"/>
    </location>
</feature>
<dbReference type="EMBL" id="JAPZBT010000006">
    <property type="protein sequence ID" value="KAJ5355618.1"/>
    <property type="molecule type" value="Genomic_DNA"/>
</dbReference>
<feature type="compositionally biased region" description="Low complexity" evidence="1">
    <location>
        <begin position="308"/>
        <end position="328"/>
    </location>
</feature>
<dbReference type="PANTHER" id="PTHR39606:SF1">
    <property type="entry name" value="CELL SURFACE PROTEIN"/>
    <property type="match status" value="1"/>
</dbReference>
<feature type="compositionally biased region" description="Basic and acidic residues" evidence="1">
    <location>
        <begin position="196"/>
        <end position="212"/>
    </location>
</feature>
<feature type="compositionally biased region" description="Polar residues" evidence="1">
    <location>
        <begin position="428"/>
        <end position="453"/>
    </location>
</feature>
<dbReference type="PANTHER" id="PTHR39606">
    <property type="entry name" value="SURFACE PROTEIN, PUTATIVE-RELATED"/>
    <property type="match status" value="1"/>
</dbReference>
<gene>
    <name evidence="2" type="ORF">N7517_010227</name>
</gene>
<feature type="compositionally biased region" description="Basic and acidic residues" evidence="1">
    <location>
        <begin position="456"/>
        <end position="466"/>
    </location>
</feature>
<keyword evidence="3" id="KW-1185">Reference proteome</keyword>
<feature type="compositionally biased region" description="Basic and acidic residues" evidence="1">
    <location>
        <begin position="279"/>
        <end position="295"/>
    </location>
</feature>
<feature type="compositionally biased region" description="Polar residues" evidence="1">
    <location>
        <begin position="117"/>
        <end position="126"/>
    </location>
</feature>
<feature type="compositionally biased region" description="Polar residues" evidence="1">
    <location>
        <begin position="78"/>
        <end position="91"/>
    </location>
</feature>
<dbReference type="AlphaFoldDB" id="A0A9W9RDN9"/>
<feature type="compositionally biased region" description="Polar residues" evidence="1">
    <location>
        <begin position="267"/>
        <end position="276"/>
    </location>
</feature>
<feature type="compositionally biased region" description="Gly residues" evidence="1">
    <location>
        <begin position="329"/>
        <end position="339"/>
    </location>
</feature>
<evidence type="ECO:0000313" key="2">
    <source>
        <dbReference type="EMBL" id="KAJ5355618.1"/>
    </source>
</evidence>
<evidence type="ECO:0000313" key="3">
    <source>
        <dbReference type="Proteomes" id="UP001147752"/>
    </source>
</evidence>
<dbReference type="RefSeq" id="XP_056573765.1">
    <property type="nucleotide sequence ID" value="XM_056727950.1"/>
</dbReference>
<feature type="compositionally biased region" description="Polar residues" evidence="1">
    <location>
        <begin position="356"/>
        <end position="365"/>
    </location>
</feature>
<feature type="compositionally biased region" description="Gly residues" evidence="1">
    <location>
        <begin position="157"/>
        <end position="167"/>
    </location>
</feature>
<feature type="compositionally biased region" description="Gly residues" evidence="1">
    <location>
        <begin position="224"/>
        <end position="234"/>
    </location>
</feature>
<feature type="compositionally biased region" description="Basic and acidic residues" evidence="1">
    <location>
        <begin position="368"/>
        <end position="380"/>
    </location>
</feature>
<feature type="compositionally biased region" description="Low complexity" evidence="1">
    <location>
        <begin position="516"/>
        <end position="535"/>
    </location>
</feature>
<accession>A0A9W9RDN9</accession>
<dbReference type="OrthoDB" id="2590867at2759"/>
<name>A0A9W9RDN9_9EURO</name>
<protein>
    <recommendedName>
        <fullName evidence="4">Period circadian protein</fullName>
    </recommendedName>
</protein>
<feature type="compositionally biased region" description="Basic and acidic residues" evidence="1">
    <location>
        <begin position="38"/>
        <end position="52"/>
    </location>
</feature>
<feature type="compositionally biased region" description="Gly residues" evidence="1">
    <location>
        <begin position="297"/>
        <end position="307"/>
    </location>
</feature>
<evidence type="ECO:0008006" key="4">
    <source>
        <dbReference type="Google" id="ProtNLM"/>
    </source>
</evidence>
<sequence length="560" mass="54799">MQFVRKAEEVLTGKKDESHESTKSSNHGPHKSNLANKLDPRVDSDKDNRAAHTDATGAGLGTTHGTTHGTTPATGTHSSTLGSGATHSTGVTGTGAGLGSTHGTTATGTHGTTGSTNVGPHSSNIANKADPRVDSDRDNRARHEGLTGTGTTHGTSGVTGTGAGLGSTHGTTATGTHGTTGSTNVGPHSSNIANKADPRVDSDRDNRARHEGLTGTGTTHGTSGVTGTGAGLGSTHGTTGTHSSALGSGSTHGTTATGTHGTTGSTNVGPHSSNIANKIDPRVDSDRDNRAHHEGLTGAGTGAGLGSTHGTTGTHSSALGSGTTHGTSGVTGTGAGLGSTHGTTATDTHGTTGSTNVGPHSSNIANKIDPRVDSDRDNRAHHGGLSGAGTGAGAGLGSTHHATATGTHSSTLGSGTGATHNTIREQPVYTTGSPINTPGSSSTNAGPHSSNIANKLDPRVDSDRDSNALAGTGAGTTTHGTHTRATTGIPASLALGGSGLDSTGRQDALAGSSYNTPATGTTTGATSTTGPHSSSIANKIDPRVDSDVTRAENEALHRQI</sequence>
<feature type="compositionally biased region" description="Low complexity" evidence="1">
    <location>
        <begin position="168"/>
        <end position="183"/>
    </location>
</feature>
<feature type="compositionally biased region" description="Basic and acidic residues" evidence="1">
    <location>
        <begin position="1"/>
        <end position="22"/>
    </location>
</feature>
<feature type="compositionally biased region" description="Polar residues" evidence="1">
    <location>
        <begin position="184"/>
        <end position="193"/>
    </location>
</feature>
<proteinExistence type="predicted"/>
<feature type="compositionally biased region" description="Basic and acidic residues" evidence="1">
    <location>
        <begin position="129"/>
        <end position="145"/>
    </location>
</feature>
<feature type="region of interest" description="Disordered" evidence="1">
    <location>
        <begin position="1"/>
        <end position="547"/>
    </location>
</feature>
<reference evidence="2" key="1">
    <citation type="submission" date="2022-12" db="EMBL/GenBank/DDBJ databases">
        <authorList>
            <person name="Petersen C."/>
        </authorList>
    </citation>
    <scope>NUCLEOTIDE SEQUENCE</scope>
    <source>
        <strain evidence="2">IBT 3081</strain>
    </source>
</reference>
<comment type="caution">
    <text evidence="2">The sequence shown here is derived from an EMBL/GenBank/DDBJ whole genome shotgun (WGS) entry which is preliminary data.</text>
</comment>
<feature type="compositionally biased region" description="Low complexity" evidence="1">
    <location>
        <begin position="101"/>
        <end position="116"/>
    </location>
</feature>
<dbReference type="Proteomes" id="UP001147752">
    <property type="component" value="Unassembled WGS sequence"/>
</dbReference>
<feature type="compositionally biased region" description="Low complexity" evidence="1">
    <location>
        <begin position="53"/>
        <end position="77"/>
    </location>
</feature>
<reference evidence="2" key="2">
    <citation type="journal article" date="2023" name="IMA Fungus">
        <title>Comparative genomic study of the Penicillium genus elucidates a diverse pangenome and 15 lateral gene transfer events.</title>
        <authorList>
            <person name="Petersen C."/>
            <person name="Sorensen T."/>
            <person name="Nielsen M.R."/>
            <person name="Sondergaard T.E."/>
            <person name="Sorensen J.L."/>
            <person name="Fitzpatrick D.A."/>
            <person name="Frisvad J.C."/>
            <person name="Nielsen K.L."/>
        </authorList>
    </citation>
    <scope>NUCLEOTIDE SEQUENCE</scope>
    <source>
        <strain evidence="2">IBT 3081</strain>
    </source>
</reference>
<organism evidence="2 3">
    <name type="scientific">Penicillium concentricum</name>
    <dbReference type="NCBI Taxonomy" id="293559"/>
    <lineage>
        <taxon>Eukaryota</taxon>
        <taxon>Fungi</taxon>
        <taxon>Dikarya</taxon>
        <taxon>Ascomycota</taxon>
        <taxon>Pezizomycotina</taxon>
        <taxon>Eurotiomycetes</taxon>
        <taxon>Eurotiomycetidae</taxon>
        <taxon>Eurotiales</taxon>
        <taxon>Aspergillaceae</taxon>
        <taxon>Penicillium</taxon>
    </lineage>
</organism>
<feature type="compositionally biased region" description="Low complexity" evidence="1">
    <location>
        <begin position="475"/>
        <end position="488"/>
    </location>
</feature>
<evidence type="ECO:0000256" key="1">
    <source>
        <dbReference type="SAM" id="MobiDB-lite"/>
    </source>
</evidence>
<feature type="compositionally biased region" description="Gly residues" evidence="1">
    <location>
        <begin position="384"/>
        <end position="396"/>
    </location>
</feature>
<feature type="compositionally biased region" description="Low complexity" evidence="1">
    <location>
        <begin position="235"/>
        <end position="266"/>
    </location>
</feature>
<feature type="compositionally biased region" description="Low complexity" evidence="1">
    <location>
        <begin position="397"/>
        <end position="420"/>
    </location>
</feature>